<accession>A0A699HVG8</accession>
<evidence type="ECO:0000259" key="2">
    <source>
        <dbReference type="Pfam" id="PF23953"/>
    </source>
</evidence>
<evidence type="ECO:0000313" key="3">
    <source>
        <dbReference type="EMBL" id="GEY65957.1"/>
    </source>
</evidence>
<dbReference type="SUPFAM" id="SSF57756">
    <property type="entry name" value="Retrovirus zinc finger-like domains"/>
    <property type="match status" value="1"/>
</dbReference>
<dbReference type="Pfam" id="PF23953">
    <property type="entry name" value="TPR_COPA_B"/>
    <property type="match status" value="1"/>
</dbReference>
<keyword evidence="1" id="KW-0812">Transmembrane</keyword>
<dbReference type="AlphaFoldDB" id="A0A699HVG8"/>
<reference evidence="3" key="1">
    <citation type="journal article" date="2019" name="Sci. Rep.">
        <title>Draft genome of Tanacetum cinerariifolium, the natural source of mosquito coil.</title>
        <authorList>
            <person name="Yamashiro T."/>
            <person name="Shiraishi A."/>
            <person name="Satake H."/>
            <person name="Nakayama K."/>
        </authorList>
    </citation>
    <scope>NUCLEOTIDE SEQUENCE</scope>
</reference>
<organism evidence="3">
    <name type="scientific">Tanacetum cinerariifolium</name>
    <name type="common">Dalmatian daisy</name>
    <name type="synonym">Chrysanthemum cinerariifolium</name>
    <dbReference type="NCBI Taxonomy" id="118510"/>
    <lineage>
        <taxon>Eukaryota</taxon>
        <taxon>Viridiplantae</taxon>
        <taxon>Streptophyta</taxon>
        <taxon>Embryophyta</taxon>
        <taxon>Tracheophyta</taxon>
        <taxon>Spermatophyta</taxon>
        <taxon>Magnoliopsida</taxon>
        <taxon>eudicotyledons</taxon>
        <taxon>Gunneridae</taxon>
        <taxon>Pentapetalae</taxon>
        <taxon>asterids</taxon>
        <taxon>campanulids</taxon>
        <taxon>Asterales</taxon>
        <taxon>Asteraceae</taxon>
        <taxon>Asteroideae</taxon>
        <taxon>Anthemideae</taxon>
        <taxon>Anthemidinae</taxon>
        <taxon>Tanacetum</taxon>
    </lineage>
</organism>
<proteinExistence type="predicted"/>
<name>A0A699HVG8_TANCI</name>
<gene>
    <name evidence="3" type="ORF">Tci_437931</name>
</gene>
<dbReference type="InterPro" id="IPR036875">
    <property type="entry name" value="Znf_CCHC_sf"/>
</dbReference>
<dbReference type="InterPro" id="IPR056176">
    <property type="entry name" value="TPR_COPA_B"/>
</dbReference>
<protein>
    <submittedName>
        <fullName evidence="3">Coatomer subunit beta'-2-like</fullName>
    </submittedName>
</protein>
<keyword evidence="1" id="KW-1133">Transmembrane helix</keyword>
<dbReference type="GO" id="GO:0008270">
    <property type="term" value="F:zinc ion binding"/>
    <property type="evidence" value="ECO:0007669"/>
    <property type="project" value="InterPro"/>
</dbReference>
<dbReference type="Gene3D" id="4.10.60.10">
    <property type="entry name" value="Zinc finger, CCHC-type"/>
    <property type="match status" value="1"/>
</dbReference>
<feature type="domain" description="COPA/B TPR" evidence="2">
    <location>
        <begin position="1"/>
        <end position="83"/>
    </location>
</feature>
<comment type="caution">
    <text evidence="3">The sequence shown here is derived from an EMBL/GenBank/DDBJ whole genome shotgun (WGS) entry which is preliminary data.</text>
</comment>
<dbReference type="EMBL" id="BKCJ010197779">
    <property type="protein sequence ID" value="GEY65957.1"/>
    <property type="molecule type" value="Genomic_DNA"/>
</dbReference>
<dbReference type="GO" id="GO:0003676">
    <property type="term" value="F:nucleic acid binding"/>
    <property type="evidence" value="ECO:0007669"/>
    <property type="project" value="InterPro"/>
</dbReference>
<sequence length="254" mass="29192">MAEDYLKHANDLSGLLLMYSSLGDAEDIAKLTSLAKENRKNNVAFSCLFMLGKLEYCMQIPEAALMARSYLPSKVSEIVALWRKDLKKVKFVILIVCALGTFVIVSGVDEIKDGCLEAFSNKEVELDELRRSRKLDNEDLEQIDTDDLEEIDLKWQVAMLTMRVKRFIKKKGRNLNFNSKETIGFDKTKVEYYNCHMKGHYARECKAPRNQWNRIRDNTRRVIPVETPSNALVVTDGMGYDWSYQAKEGVTPPF</sequence>
<keyword evidence="1" id="KW-0472">Membrane</keyword>
<evidence type="ECO:0000256" key="1">
    <source>
        <dbReference type="SAM" id="Phobius"/>
    </source>
</evidence>
<feature type="transmembrane region" description="Helical" evidence="1">
    <location>
        <begin position="91"/>
        <end position="108"/>
    </location>
</feature>
<dbReference type="Gene3D" id="1.25.40.470">
    <property type="match status" value="1"/>
</dbReference>